<evidence type="ECO:0000256" key="5">
    <source>
        <dbReference type="ARBA" id="ARBA00022946"/>
    </source>
</evidence>
<keyword evidence="12" id="KW-1185">Reference proteome</keyword>
<accession>A0A0D2AP23</accession>
<proteinExistence type="inferred from homology"/>
<feature type="domain" description="Complex 1 LYR protein" evidence="10">
    <location>
        <begin position="2"/>
        <end position="56"/>
    </location>
</feature>
<comment type="function">
    <text evidence="8">Assembly factor required for Rieske Fe-S protein RIP1 incorporation into the cytochrome b-c1 (CIII) complex. Functions as a chaperone, binding to this subunit within the mitochondrial matrix and stabilizing it prior to its translocation and insertion into the late CIII dimeric intermediate within the mitochondrial inner membrane. Modulates the mitochondrial matrix zinc pool.</text>
</comment>
<dbReference type="Proteomes" id="UP000053259">
    <property type="component" value="Unassembled WGS sequence"/>
</dbReference>
<name>A0A0D2AP23_9PEZI</name>
<dbReference type="AlphaFoldDB" id="A0A0D2AP23"/>
<evidence type="ECO:0000256" key="4">
    <source>
        <dbReference type="ARBA" id="ARBA00015108"/>
    </source>
</evidence>
<dbReference type="GO" id="GO:0044183">
    <property type="term" value="F:protein folding chaperone"/>
    <property type="evidence" value="ECO:0007669"/>
    <property type="project" value="TreeGrafter"/>
</dbReference>
<comment type="subunit">
    <text evidence="3">Interacts with RIP1.</text>
</comment>
<evidence type="ECO:0000256" key="1">
    <source>
        <dbReference type="ARBA" id="ARBA00004305"/>
    </source>
</evidence>
<organism evidence="11 12">
    <name type="scientific">Verruconis gallopava</name>
    <dbReference type="NCBI Taxonomy" id="253628"/>
    <lineage>
        <taxon>Eukaryota</taxon>
        <taxon>Fungi</taxon>
        <taxon>Dikarya</taxon>
        <taxon>Ascomycota</taxon>
        <taxon>Pezizomycotina</taxon>
        <taxon>Dothideomycetes</taxon>
        <taxon>Pleosporomycetidae</taxon>
        <taxon>Venturiales</taxon>
        <taxon>Sympoventuriaceae</taxon>
        <taxon>Verruconis</taxon>
    </lineage>
</organism>
<comment type="subcellular location">
    <subcellularLocation>
        <location evidence="1">Mitochondrion matrix</location>
    </subcellularLocation>
</comment>
<protein>
    <recommendedName>
        <fullName evidence="4">Mitochondrial zinc maintenance protein 1, mitochondrial</fullName>
    </recommendedName>
</protein>
<dbReference type="HOGENOM" id="CLU_147114_2_2_1"/>
<dbReference type="GO" id="GO:0005759">
    <property type="term" value="C:mitochondrial matrix"/>
    <property type="evidence" value="ECO:0007669"/>
    <property type="project" value="UniProtKB-SubCell"/>
</dbReference>
<keyword evidence="6" id="KW-0496">Mitochondrion</keyword>
<dbReference type="OrthoDB" id="529194at2759"/>
<evidence type="ECO:0000256" key="9">
    <source>
        <dbReference type="SAM" id="MobiDB-lite"/>
    </source>
</evidence>
<evidence type="ECO:0000256" key="8">
    <source>
        <dbReference type="ARBA" id="ARBA00025268"/>
    </source>
</evidence>
<dbReference type="InParanoid" id="A0A0D2AP23"/>
<keyword evidence="7" id="KW-0143">Chaperone</keyword>
<dbReference type="GeneID" id="27309191"/>
<dbReference type="VEuPathDB" id="FungiDB:PV09_01218"/>
<dbReference type="CDD" id="cd20267">
    <property type="entry name" value="Complex1_LYR_LYRM7"/>
    <property type="match status" value="1"/>
</dbReference>
<evidence type="ECO:0000259" key="10">
    <source>
        <dbReference type="Pfam" id="PF05347"/>
    </source>
</evidence>
<comment type="similarity">
    <text evidence="2">Belongs to the complex I LYR family. MZM1 subfamily.</text>
</comment>
<dbReference type="InterPro" id="IPR008011">
    <property type="entry name" value="Complex1_LYR_dom"/>
</dbReference>
<sequence length="115" mass="13034">MALAVYRQLLRSTRIAFNGDTRMLLSARKLAREGFEANRSLSNPEEIQNAIQHAKDVGIILKQNVVQGKYDEANQRYKLNIHEHIERGDNETIKNPPPIIRGRNTLKNAKVGSLS</sequence>
<dbReference type="RefSeq" id="XP_016218169.1">
    <property type="nucleotide sequence ID" value="XM_016354074.1"/>
</dbReference>
<dbReference type="Pfam" id="PF05347">
    <property type="entry name" value="Complex1_LYR"/>
    <property type="match status" value="1"/>
</dbReference>
<keyword evidence="5" id="KW-0809">Transit peptide</keyword>
<dbReference type="PANTHER" id="PTHR46749">
    <property type="entry name" value="COMPLEX III ASSEMBLY FACTOR LYRM7"/>
    <property type="match status" value="1"/>
</dbReference>
<dbReference type="GO" id="GO:0034551">
    <property type="term" value="P:mitochondrial respiratory chain complex III assembly"/>
    <property type="evidence" value="ECO:0007669"/>
    <property type="project" value="InterPro"/>
</dbReference>
<feature type="region of interest" description="Disordered" evidence="9">
    <location>
        <begin position="88"/>
        <end position="115"/>
    </location>
</feature>
<evidence type="ECO:0000256" key="3">
    <source>
        <dbReference type="ARBA" id="ARBA00011589"/>
    </source>
</evidence>
<dbReference type="InterPro" id="IPR045298">
    <property type="entry name" value="Complex1_LYR_LYRM7"/>
</dbReference>
<dbReference type="STRING" id="253628.A0A0D2AP23"/>
<evidence type="ECO:0000256" key="7">
    <source>
        <dbReference type="ARBA" id="ARBA00023186"/>
    </source>
</evidence>
<dbReference type="PANTHER" id="PTHR46749:SF1">
    <property type="entry name" value="COMPLEX III ASSEMBLY FACTOR LYRM7"/>
    <property type="match status" value="1"/>
</dbReference>
<reference evidence="11 12" key="1">
    <citation type="submission" date="2015-01" db="EMBL/GenBank/DDBJ databases">
        <title>The Genome Sequence of Ochroconis gallopava CBS43764.</title>
        <authorList>
            <consortium name="The Broad Institute Genomics Platform"/>
            <person name="Cuomo C."/>
            <person name="de Hoog S."/>
            <person name="Gorbushina A."/>
            <person name="Stielow B."/>
            <person name="Teixiera M."/>
            <person name="Abouelleil A."/>
            <person name="Chapman S.B."/>
            <person name="Priest M."/>
            <person name="Young S.K."/>
            <person name="Wortman J."/>
            <person name="Nusbaum C."/>
            <person name="Birren B."/>
        </authorList>
    </citation>
    <scope>NUCLEOTIDE SEQUENCE [LARGE SCALE GENOMIC DNA]</scope>
    <source>
        <strain evidence="11 12">CBS 43764</strain>
    </source>
</reference>
<dbReference type="InterPro" id="IPR050435">
    <property type="entry name" value="MZM1/LYRM7"/>
</dbReference>
<evidence type="ECO:0000256" key="6">
    <source>
        <dbReference type="ARBA" id="ARBA00023128"/>
    </source>
</evidence>
<evidence type="ECO:0000313" key="12">
    <source>
        <dbReference type="Proteomes" id="UP000053259"/>
    </source>
</evidence>
<evidence type="ECO:0000256" key="2">
    <source>
        <dbReference type="ARBA" id="ARBA00009949"/>
    </source>
</evidence>
<dbReference type="FunCoup" id="A0A0D2AP23">
    <property type="interactions" value="13"/>
</dbReference>
<gene>
    <name evidence="11" type="ORF">PV09_01218</name>
</gene>
<dbReference type="EMBL" id="KN847531">
    <property type="protein sequence ID" value="KIW08300.1"/>
    <property type="molecule type" value="Genomic_DNA"/>
</dbReference>
<evidence type="ECO:0000313" key="11">
    <source>
        <dbReference type="EMBL" id="KIW08300.1"/>
    </source>
</evidence>